<sequence>MYKVMLGVRVERLITTFQKATQAKYERLRILLVKYGPNLGMPHSRRLTNNLYELRIRGTQEIRFFCITKRESILVFHGFIKKTQKIPKREMILVYKMFDEIK</sequence>
<accession>A0A1G2R8R5</accession>
<protein>
    <recommendedName>
        <fullName evidence="3">Addiction module toxin RelE</fullName>
    </recommendedName>
</protein>
<gene>
    <name evidence="1" type="ORF">A3D59_02040</name>
</gene>
<organism evidence="1 2">
    <name type="scientific">Candidatus Wildermuthbacteria bacterium RIFCSPHIGHO2_02_FULL_47_17</name>
    <dbReference type="NCBI Taxonomy" id="1802452"/>
    <lineage>
        <taxon>Bacteria</taxon>
        <taxon>Candidatus Wildermuthiibacteriota</taxon>
    </lineage>
</organism>
<dbReference type="Pfam" id="PF05973">
    <property type="entry name" value="Gp49"/>
    <property type="match status" value="1"/>
</dbReference>
<comment type="caution">
    <text evidence="1">The sequence shown here is derived from an EMBL/GenBank/DDBJ whole genome shotgun (WGS) entry which is preliminary data.</text>
</comment>
<evidence type="ECO:0000313" key="2">
    <source>
        <dbReference type="Proteomes" id="UP000179258"/>
    </source>
</evidence>
<proteinExistence type="predicted"/>
<dbReference type="InterPro" id="IPR009241">
    <property type="entry name" value="HigB-like"/>
</dbReference>
<reference evidence="1 2" key="1">
    <citation type="journal article" date="2016" name="Nat. Commun.">
        <title>Thousands of microbial genomes shed light on interconnected biogeochemical processes in an aquifer system.</title>
        <authorList>
            <person name="Anantharaman K."/>
            <person name="Brown C.T."/>
            <person name="Hug L.A."/>
            <person name="Sharon I."/>
            <person name="Castelle C.J."/>
            <person name="Probst A.J."/>
            <person name="Thomas B.C."/>
            <person name="Singh A."/>
            <person name="Wilkins M.J."/>
            <person name="Karaoz U."/>
            <person name="Brodie E.L."/>
            <person name="Williams K.H."/>
            <person name="Hubbard S.S."/>
            <person name="Banfield J.F."/>
        </authorList>
    </citation>
    <scope>NUCLEOTIDE SEQUENCE [LARGE SCALE GENOMIC DNA]</scope>
</reference>
<name>A0A1G2R8R5_9BACT</name>
<dbReference type="Proteomes" id="UP000179258">
    <property type="component" value="Unassembled WGS sequence"/>
</dbReference>
<dbReference type="EMBL" id="MHTX01000001">
    <property type="protein sequence ID" value="OHA69077.1"/>
    <property type="molecule type" value="Genomic_DNA"/>
</dbReference>
<evidence type="ECO:0008006" key="3">
    <source>
        <dbReference type="Google" id="ProtNLM"/>
    </source>
</evidence>
<evidence type="ECO:0000313" key="1">
    <source>
        <dbReference type="EMBL" id="OHA69077.1"/>
    </source>
</evidence>
<dbReference type="AlphaFoldDB" id="A0A1G2R8R5"/>